<sequence>MVSFGLKQLRFDTDEGRFDFERLPLCSVTLDRPRRCSDRPRVIQEESGDHVIVDLNYLPSFKEVPDNIAIPAFWEAIRSNYESTKLIQ</sequence>
<comment type="caution">
    <text evidence="1">The sequence shown here is derived from an EMBL/GenBank/DDBJ whole genome shotgun (WGS) entry which is preliminary data.</text>
</comment>
<name>A0A7J0E0G4_9ERIC</name>
<proteinExistence type="predicted"/>
<protein>
    <submittedName>
        <fullName evidence="1">Uncharacterized protein</fullName>
    </submittedName>
</protein>
<evidence type="ECO:0000313" key="2">
    <source>
        <dbReference type="Proteomes" id="UP000585474"/>
    </source>
</evidence>
<organism evidence="1 2">
    <name type="scientific">Actinidia rufa</name>
    <dbReference type="NCBI Taxonomy" id="165716"/>
    <lineage>
        <taxon>Eukaryota</taxon>
        <taxon>Viridiplantae</taxon>
        <taxon>Streptophyta</taxon>
        <taxon>Embryophyta</taxon>
        <taxon>Tracheophyta</taxon>
        <taxon>Spermatophyta</taxon>
        <taxon>Magnoliopsida</taxon>
        <taxon>eudicotyledons</taxon>
        <taxon>Gunneridae</taxon>
        <taxon>Pentapetalae</taxon>
        <taxon>asterids</taxon>
        <taxon>Ericales</taxon>
        <taxon>Actinidiaceae</taxon>
        <taxon>Actinidia</taxon>
    </lineage>
</organism>
<dbReference type="EMBL" id="BJWL01000462">
    <property type="protein sequence ID" value="GFS46140.1"/>
    <property type="molecule type" value="Genomic_DNA"/>
</dbReference>
<evidence type="ECO:0000313" key="1">
    <source>
        <dbReference type="EMBL" id="GFS46140.1"/>
    </source>
</evidence>
<reference evidence="2" key="1">
    <citation type="submission" date="2019-07" db="EMBL/GenBank/DDBJ databases">
        <title>De Novo Assembly of kiwifruit Actinidia rufa.</title>
        <authorList>
            <person name="Sugita-Konishi S."/>
            <person name="Sato K."/>
            <person name="Mori E."/>
            <person name="Abe Y."/>
            <person name="Kisaki G."/>
            <person name="Hamano K."/>
            <person name="Suezawa K."/>
            <person name="Otani M."/>
            <person name="Fukuda T."/>
            <person name="Manabe T."/>
            <person name="Gomi K."/>
            <person name="Tabuchi M."/>
            <person name="Akimitsu K."/>
            <person name="Kataoka I."/>
        </authorList>
    </citation>
    <scope>NUCLEOTIDE SEQUENCE [LARGE SCALE GENOMIC DNA]</scope>
    <source>
        <strain evidence="2">cv. Fuchu</strain>
    </source>
</reference>
<accession>A0A7J0E0G4</accession>
<dbReference type="AlphaFoldDB" id="A0A7J0E0G4"/>
<keyword evidence="2" id="KW-1185">Reference proteome</keyword>
<gene>
    <name evidence="1" type="ORF">Acr_00g0100370</name>
</gene>
<dbReference type="Proteomes" id="UP000585474">
    <property type="component" value="Unassembled WGS sequence"/>
</dbReference>
<dbReference type="OrthoDB" id="25308at2759"/>